<keyword evidence="14 17" id="KW-0496">Mitochondrion</keyword>
<proteinExistence type="inferred from homology"/>
<dbReference type="InterPro" id="IPR001750">
    <property type="entry name" value="ND/Mrp_TM"/>
</dbReference>
<keyword evidence="15 17" id="KW-0472">Membrane</keyword>
<geneLocation type="mitochondrion" evidence="19"/>
<feature type="transmembrane region" description="Helical" evidence="17">
    <location>
        <begin position="133"/>
        <end position="151"/>
    </location>
</feature>
<evidence type="ECO:0000256" key="2">
    <source>
        <dbReference type="ARBA" id="ARBA00004225"/>
    </source>
</evidence>
<dbReference type="EMBL" id="AY309258">
    <property type="protein sequence ID" value="AAP51141.1"/>
    <property type="molecule type" value="Genomic_DNA"/>
</dbReference>
<reference evidence="19" key="1">
    <citation type="journal article" date="2005" name="J. Mol. Evol.">
        <title>The mitochondrial sequences of Heptathela hangzhouensis and Ornithoctonus huwena reveal unique gene arrangements and atypical tRNAs.</title>
        <authorList>
            <person name="Qiu Y."/>
            <person name="Song D."/>
            <person name="Zhou K."/>
            <person name="Sun H."/>
        </authorList>
    </citation>
    <scope>NUCLEOTIDE SEQUENCE</scope>
</reference>
<evidence type="ECO:0000256" key="1">
    <source>
        <dbReference type="ARBA" id="ARBA00003257"/>
    </source>
</evidence>
<dbReference type="GeneID" id="2847109"/>
<evidence type="ECO:0000256" key="17">
    <source>
        <dbReference type="RuleBase" id="RU003297"/>
    </source>
</evidence>
<comment type="catalytic activity">
    <reaction evidence="16 17">
        <text>a ubiquinone + NADH + 5 H(+)(in) = a ubiquinol + NAD(+) + 4 H(+)(out)</text>
        <dbReference type="Rhea" id="RHEA:29091"/>
        <dbReference type="Rhea" id="RHEA-COMP:9565"/>
        <dbReference type="Rhea" id="RHEA-COMP:9566"/>
        <dbReference type="ChEBI" id="CHEBI:15378"/>
        <dbReference type="ChEBI" id="CHEBI:16389"/>
        <dbReference type="ChEBI" id="CHEBI:17976"/>
        <dbReference type="ChEBI" id="CHEBI:57540"/>
        <dbReference type="ChEBI" id="CHEBI:57945"/>
        <dbReference type="EC" id="7.1.1.2"/>
    </reaction>
</comment>
<keyword evidence="7 17" id="KW-0679">Respiratory chain</keyword>
<evidence type="ECO:0000256" key="15">
    <source>
        <dbReference type="ARBA" id="ARBA00023136"/>
    </source>
</evidence>
<feature type="transmembrane region" description="Helical" evidence="17">
    <location>
        <begin position="233"/>
        <end position="253"/>
    </location>
</feature>
<evidence type="ECO:0000256" key="10">
    <source>
        <dbReference type="ARBA" id="ARBA00022982"/>
    </source>
</evidence>
<feature type="transmembrane region" description="Helical" evidence="17">
    <location>
        <begin position="409"/>
        <end position="430"/>
    </location>
</feature>
<feature type="transmembrane region" description="Helical" evidence="17">
    <location>
        <begin position="292"/>
        <end position="310"/>
    </location>
</feature>
<evidence type="ECO:0000256" key="14">
    <source>
        <dbReference type="ARBA" id="ARBA00023128"/>
    </source>
</evidence>
<comment type="function">
    <text evidence="17">Core subunit of the mitochondrial membrane respiratory chain NADH dehydrogenase (Complex I) which catalyzes electron transfer from NADH through the respiratory chain, using ubiquinone as an electron acceptor. Essential for the catalytic activity and assembly of complex I.</text>
</comment>
<dbReference type="PRINTS" id="PR01437">
    <property type="entry name" value="NUOXDRDTASE4"/>
</dbReference>
<keyword evidence="9" id="KW-1278">Translocase</keyword>
<keyword evidence="13 17" id="KW-0830">Ubiquinone</keyword>
<dbReference type="GO" id="GO:0042773">
    <property type="term" value="P:ATP synthesis coupled electron transport"/>
    <property type="evidence" value="ECO:0007669"/>
    <property type="project" value="InterPro"/>
</dbReference>
<evidence type="ECO:0000256" key="9">
    <source>
        <dbReference type="ARBA" id="ARBA00022967"/>
    </source>
</evidence>
<keyword evidence="8 17" id="KW-0812">Transmembrane</keyword>
<evidence type="ECO:0000256" key="8">
    <source>
        <dbReference type="ARBA" id="ARBA00022692"/>
    </source>
</evidence>
<keyword evidence="12 17" id="KW-0520">NAD</keyword>
<dbReference type="InterPro" id="IPR003918">
    <property type="entry name" value="NADH_UbQ_OxRdtase"/>
</dbReference>
<evidence type="ECO:0000256" key="6">
    <source>
        <dbReference type="ARBA" id="ARBA00022448"/>
    </source>
</evidence>
<evidence type="ECO:0000256" key="5">
    <source>
        <dbReference type="ARBA" id="ARBA00021006"/>
    </source>
</evidence>
<organism evidence="19">
    <name type="scientific">Songthela hangzhouensis</name>
    <dbReference type="NCBI Taxonomy" id="1649374"/>
    <lineage>
        <taxon>Eukaryota</taxon>
        <taxon>Metazoa</taxon>
        <taxon>Ecdysozoa</taxon>
        <taxon>Arthropoda</taxon>
        <taxon>Chelicerata</taxon>
        <taxon>Arachnida</taxon>
        <taxon>Araneae</taxon>
        <taxon>Mesothelae</taxon>
        <taxon>Liphistiidae</taxon>
        <taxon>Songthela</taxon>
    </lineage>
</organism>
<feature type="domain" description="NADH:quinone oxidoreductase/Mrp antiporter transmembrane" evidence="18">
    <location>
        <begin position="97"/>
        <end position="375"/>
    </location>
</feature>
<evidence type="ECO:0000256" key="12">
    <source>
        <dbReference type="ARBA" id="ARBA00023027"/>
    </source>
</evidence>
<dbReference type="GO" id="GO:0008137">
    <property type="term" value="F:NADH dehydrogenase (ubiquinone) activity"/>
    <property type="evidence" value="ECO:0007669"/>
    <property type="project" value="UniProtKB-UniRule"/>
</dbReference>
<dbReference type="AlphaFoldDB" id="Q6JT37"/>
<dbReference type="GO" id="GO:0031966">
    <property type="term" value="C:mitochondrial membrane"/>
    <property type="evidence" value="ECO:0007669"/>
    <property type="project" value="UniProtKB-SubCell"/>
</dbReference>
<evidence type="ECO:0000256" key="11">
    <source>
        <dbReference type="ARBA" id="ARBA00022989"/>
    </source>
</evidence>
<keyword evidence="6 17" id="KW-0813">Transport</keyword>
<feature type="transmembrane region" description="Helical" evidence="17">
    <location>
        <begin position="204"/>
        <end position="227"/>
    </location>
</feature>
<name>Q6JT37_9ARAC</name>
<feature type="transmembrane region" description="Helical" evidence="17">
    <location>
        <begin position="102"/>
        <end position="121"/>
    </location>
</feature>
<keyword evidence="11 17" id="KW-1133">Transmembrane helix</keyword>
<evidence type="ECO:0000256" key="16">
    <source>
        <dbReference type="ARBA" id="ARBA00049551"/>
    </source>
</evidence>
<evidence type="ECO:0000259" key="18">
    <source>
        <dbReference type="Pfam" id="PF00361"/>
    </source>
</evidence>
<dbReference type="PANTHER" id="PTHR43507">
    <property type="entry name" value="NADH-UBIQUINONE OXIDOREDUCTASE CHAIN 4"/>
    <property type="match status" value="1"/>
</dbReference>
<comment type="function">
    <text evidence="1">Core subunit of the mitochondrial membrane respiratory chain NADH dehydrogenase (Complex I) that is believed to belong to the minimal assembly required for catalysis. Complex I functions in the transfer of electrons from NADH to the respiratory chain. The immediate electron acceptor for the enzyme is believed to be ubiquinone.</text>
</comment>
<dbReference type="RefSeq" id="YP_025731.1">
    <property type="nucleotide sequence ID" value="NC_005924.1"/>
</dbReference>
<keyword evidence="10 17" id="KW-0249">Electron transport</keyword>
<dbReference type="GO" id="GO:0003954">
    <property type="term" value="F:NADH dehydrogenase activity"/>
    <property type="evidence" value="ECO:0007669"/>
    <property type="project" value="TreeGrafter"/>
</dbReference>
<accession>Q6JT37</accession>
<evidence type="ECO:0000256" key="13">
    <source>
        <dbReference type="ARBA" id="ARBA00023075"/>
    </source>
</evidence>
<feature type="transmembrane region" description="Helical" evidence="17">
    <location>
        <begin position="171"/>
        <end position="192"/>
    </location>
</feature>
<feature type="transmembrane region" description="Helical" evidence="17">
    <location>
        <begin position="322"/>
        <end position="344"/>
    </location>
</feature>
<feature type="transmembrane region" description="Helical" evidence="17">
    <location>
        <begin position="79"/>
        <end position="96"/>
    </location>
</feature>
<feature type="transmembrane region" description="Helical" evidence="17">
    <location>
        <begin position="17"/>
        <end position="36"/>
    </location>
</feature>
<feature type="transmembrane region" description="Helical" evidence="17">
    <location>
        <begin position="364"/>
        <end position="388"/>
    </location>
</feature>
<dbReference type="GO" id="GO:0048039">
    <property type="term" value="F:ubiquinone binding"/>
    <property type="evidence" value="ECO:0007669"/>
    <property type="project" value="TreeGrafter"/>
</dbReference>
<comment type="similarity">
    <text evidence="3 17">Belongs to the complex I subunit 4 family.</text>
</comment>
<sequence>MLEIFLSVSLILMSKNFFSMVVGLMVGFMISNLMLWDESSISTISMLVGGDLMSYLLMMLSFFLSLMMVITAKNQFKKMFLFMFILLFLVLSFLFLNLLGFYISFEAVLVPTVLLILGMGVQMERVQASIYMLFYTVFGSLPLLLGLLFVSEFSLNYSYLNILNLGWDTKWWLIFMLAFMMKLPMFMVHLWLPKAHVEAPVEGSMILAGVLLKLGGYGILRILPMIWMKLCWWSGYVISLGVMGGVFTSLICFRQSDLKSLIAYSSVAHMGLMLSGSMLYSKLGLNGCLMMMLGHGVCSSSLFFLVNLFYERFHSRSMMVLKSMLILFPSLAFWWFIFSSINMSAPPSLNLVSEMMFMMGLLSWGYNLIFGLALVSFFSAMFSIFMFSCSHHGKGVLYQPLKPISVKEYNIILLHGMPLMMLILKVEIFLEWV</sequence>
<dbReference type="CTD" id="4538"/>
<gene>
    <name evidence="19" type="primary">ND4</name>
</gene>
<dbReference type="PANTHER" id="PTHR43507:SF20">
    <property type="entry name" value="NADH-UBIQUINONE OXIDOREDUCTASE CHAIN 4"/>
    <property type="match status" value="1"/>
</dbReference>
<comment type="subcellular location">
    <subcellularLocation>
        <location evidence="2 17">Mitochondrion membrane</location>
        <topology evidence="2 17">Multi-pass membrane protein</topology>
    </subcellularLocation>
</comment>
<evidence type="ECO:0000256" key="3">
    <source>
        <dbReference type="ARBA" id="ARBA00009025"/>
    </source>
</evidence>
<protein>
    <recommendedName>
        <fullName evidence="5 17">NADH-ubiquinone oxidoreductase chain 4</fullName>
        <ecNumber evidence="4 17">7.1.1.2</ecNumber>
    </recommendedName>
</protein>
<evidence type="ECO:0000256" key="4">
    <source>
        <dbReference type="ARBA" id="ARBA00012944"/>
    </source>
</evidence>
<dbReference type="GO" id="GO:0015990">
    <property type="term" value="P:electron transport coupled proton transport"/>
    <property type="evidence" value="ECO:0007669"/>
    <property type="project" value="TreeGrafter"/>
</dbReference>
<dbReference type="Pfam" id="PF00361">
    <property type="entry name" value="Proton_antipo_M"/>
    <property type="match status" value="1"/>
</dbReference>
<feature type="transmembrane region" description="Helical" evidence="17">
    <location>
        <begin position="52"/>
        <end position="72"/>
    </location>
</feature>
<evidence type="ECO:0000256" key="7">
    <source>
        <dbReference type="ARBA" id="ARBA00022660"/>
    </source>
</evidence>
<evidence type="ECO:0000313" key="19">
    <source>
        <dbReference type="EMBL" id="AAP51141.1"/>
    </source>
</evidence>
<feature type="transmembrane region" description="Helical" evidence="17">
    <location>
        <begin position="260"/>
        <end position="280"/>
    </location>
</feature>
<dbReference type="EC" id="7.1.1.2" evidence="4 17"/>